<name>A0A8H9I6W2_9ALTE</name>
<dbReference type="RefSeq" id="WP_008306772.1">
    <property type="nucleotide sequence ID" value="NZ_BMZC01000001.1"/>
</dbReference>
<comment type="caution">
    <text evidence="1">The sequence shown here is derived from an EMBL/GenBank/DDBJ whole genome shotgun (WGS) entry which is preliminary data.</text>
</comment>
<accession>A0A8H9I6W2</accession>
<dbReference type="Pfam" id="PF07044">
    <property type="entry name" value="DUF1329"/>
    <property type="match status" value="1"/>
</dbReference>
<sequence length="461" mass="52614">MHIKKYDTNYSRRHFLESVSKGVFAAGVLSPLWPLIAKAGDIAGAYPEELTNIEAYTKGKIKVGDIITADNVEHVKDLLDPIQYTQVSEMGRRIRIVKTTTDVTKMFPHEYLEATLRNEGQATFDPDGNVVTKEGKRWIGGNPFPNPKTAAEVTANLTLSWGRHDQSLYGIRDWEIGPDGSEQYQYDFVWAEMNTAGLVNSPEGSYLSGEAHQDKIRHQAVWFNHPNDVKGTSFLNTWYYDQRKLPDLYGYLPAFKRVRRFPTNQRFEPLLPGMTFFLSDAWSTGDPMLTWGNYKIVKRGPHLGAVSGNFETGNENWEPGTHGGPKDQTFFDINMELCPDVVVIEAEPIGYPRAPVGKKHIYVDARNSMYIGYNTFDRRGNIWKSFEPSYSPYEKSSERVMDGSHVAWSWRTVMSHDIQTNRMTRFVQAKSIRGGYKSAYNTGPEMYEKYLTIQAIRRLGR</sequence>
<organism evidence="1 2">
    <name type="scientific">Paraglaciecola chathamensis</name>
    <dbReference type="NCBI Taxonomy" id="368405"/>
    <lineage>
        <taxon>Bacteria</taxon>
        <taxon>Pseudomonadati</taxon>
        <taxon>Pseudomonadota</taxon>
        <taxon>Gammaproteobacteria</taxon>
        <taxon>Alteromonadales</taxon>
        <taxon>Alteromonadaceae</taxon>
        <taxon>Paraglaciecola</taxon>
    </lineage>
</organism>
<evidence type="ECO:0000313" key="2">
    <source>
        <dbReference type="Proteomes" id="UP000622604"/>
    </source>
</evidence>
<protein>
    <recommendedName>
        <fullName evidence="3">DUF1329 domain-containing protein</fullName>
    </recommendedName>
</protein>
<dbReference type="EMBL" id="BMZC01000001">
    <property type="protein sequence ID" value="GGZ48480.1"/>
    <property type="molecule type" value="Genomic_DNA"/>
</dbReference>
<evidence type="ECO:0000313" key="1">
    <source>
        <dbReference type="EMBL" id="GGZ48480.1"/>
    </source>
</evidence>
<dbReference type="InterPro" id="IPR006311">
    <property type="entry name" value="TAT_signal"/>
</dbReference>
<gene>
    <name evidence="1" type="ORF">GCM10011274_02950</name>
</gene>
<reference evidence="1" key="2">
    <citation type="submission" date="2020-09" db="EMBL/GenBank/DDBJ databases">
        <authorList>
            <person name="Sun Q."/>
            <person name="Kim S."/>
        </authorList>
    </citation>
    <scope>NUCLEOTIDE SEQUENCE</scope>
    <source>
        <strain evidence="1">KCTC 32337</strain>
    </source>
</reference>
<proteinExistence type="predicted"/>
<dbReference type="AlphaFoldDB" id="A0A8H9I6W2"/>
<dbReference type="PROSITE" id="PS51318">
    <property type="entry name" value="TAT"/>
    <property type="match status" value="1"/>
</dbReference>
<reference evidence="1" key="1">
    <citation type="journal article" date="2014" name="Int. J. Syst. Evol. Microbiol.">
        <title>Complete genome sequence of Corynebacterium casei LMG S-19264T (=DSM 44701T), isolated from a smear-ripened cheese.</title>
        <authorList>
            <consortium name="US DOE Joint Genome Institute (JGI-PGF)"/>
            <person name="Walter F."/>
            <person name="Albersmeier A."/>
            <person name="Kalinowski J."/>
            <person name="Ruckert C."/>
        </authorList>
    </citation>
    <scope>NUCLEOTIDE SEQUENCE</scope>
    <source>
        <strain evidence="1">KCTC 32337</strain>
    </source>
</reference>
<dbReference type="Proteomes" id="UP000622604">
    <property type="component" value="Unassembled WGS sequence"/>
</dbReference>
<dbReference type="InterPro" id="IPR010752">
    <property type="entry name" value="DUF1329"/>
</dbReference>
<evidence type="ECO:0008006" key="3">
    <source>
        <dbReference type="Google" id="ProtNLM"/>
    </source>
</evidence>
<dbReference type="Gene3D" id="2.50.20.10">
    <property type="entry name" value="Lipoprotein localisation LolA/LolB/LppX"/>
    <property type="match status" value="1"/>
</dbReference>